<dbReference type="PROSITE" id="PS50011">
    <property type="entry name" value="PROTEIN_KINASE_DOM"/>
    <property type="match status" value="1"/>
</dbReference>
<dbReference type="InterPro" id="IPR000719">
    <property type="entry name" value="Prot_kinase_dom"/>
</dbReference>
<dbReference type="GO" id="GO:0016301">
    <property type="term" value="F:kinase activity"/>
    <property type="evidence" value="ECO:0007669"/>
    <property type="project" value="UniProtKB-KW"/>
</dbReference>
<evidence type="ECO:0000256" key="6">
    <source>
        <dbReference type="ARBA" id="ARBA00022840"/>
    </source>
</evidence>
<keyword evidence="6 7" id="KW-0067">ATP-binding</keyword>
<evidence type="ECO:0000313" key="11">
    <source>
        <dbReference type="Proteomes" id="UP001440984"/>
    </source>
</evidence>
<protein>
    <recommendedName>
        <fullName evidence="1">non-specific serine/threonine protein kinase</fullName>
        <ecNumber evidence="1">2.7.11.1</ecNumber>
    </recommendedName>
</protein>
<name>A0ABV0LAI2_9PSEU</name>
<dbReference type="InterPro" id="IPR012291">
    <property type="entry name" value="CBM2_carb-bd_dom_sf"/>
</dbReference>
<comment type="caution">
    <text evidence="10">The sequence shown here is derived from an EMBL/GenBank/DDBJ whole genome shotgun (WGS) entry which is preliminary data.</text>
</comment>
<dbReference type="Gene3D" id="3.30.200.20">
    <property type="entry name" value="Phosphorylase Kinase, domain 1"/>
    <property type="match status" value="1"/>
</dbReference>
<keyword evidence="11" id="KW-1185">Reference proteome</keyword>
<evidence type="ECO:0000256" key="5">
    <source>
        <dbReference type="ARBA" id="ARBA00022777"/>
    </source>
</evidence>
<dbReference type="PROSITE" id="PS00107">
    <property type="entry name" value="PROTEIN_KINASE_ATP"/>
    <property type="match status" value="1"/>
</dbReference>
<dbReference type="SUPFAM" id="SSF49384">
    <property type="entry name" value="Carbohydrate-binding domain"/>
    <property type="match status" value="1"/>
</dbReference>
<dbReference type="Pfam" id="PF00553">
    <property type="entry name" value="CBM_2"/>
    <property type="match status" value="1"/>
</dbReference>
<dbReference type="PANTHER" id="PTHR43289:SF6">
    <property type="entry name" value="SERINE_THREONINE-PROTEIN KINASE NEKL-3"/>
    <property type="match status" value="1"/>
</dbReference>
<dbReference type="InterPro" id="IPR017441">
    <property type="entry name" value="Protein_kinase_ATP_BS"/>
</dbReference>
<dbReference type="CDD" id="cd14014">
    <property type="entry name" value="STKc_PknB_like"/>
    <property type="match status" value="1"/>
</dbReference>
<evidence type="ECO:0000259" key="8">
    <source>
        <dbReference type="PROSITE" id="PS50011"/>
    </source>
</evidence>
<gene>
    <name evidence="10" type="ORF">ABJI51_05445</name>
</gene>
<keyword evidence="2" id="KW-0723">Serine/threonine-protein kinase</keyword>
<dbReference type="SMART" id="SM00637">
    <property type="entry name" value="CBD_II"/>
    <property type="match status" value="1"/>
</dbReference>
<keyword evidence="4 7" id="KW-0547">Nucleotide-binding</keyword>
<dbReference type="Gene3D" id="2.60.40.290">
    <property type="match status" value="1"/>
</dbReference>
<dbReference type="InterPro" id="IPR008266">
    <property type="entry name" value="Tyr_kinase_AS"/>
</dbReference>
<evidence type="ECO:0000256" key="4">
    <source>
        <dbReference type="ARBA" id="ARBA00022741"/>
    </source>
</evidence>
<dbReference type="PROSITE" id="PS51173">
    <property type="entry name" value="CBM2"/>
    <property type="match status" value="1"/>
</dbReference>
<dbReference type="InterPro" id="IPR011009">
    <property type="entry name" value="Kinase-like_dom_sf"/>
</dbReference>
<evidence type="ECO:0000256" key="2">
    <source>
        <dbReference type="ARBA" id="ARBA00022527"/>
    </source>
</evidence>
<dbReference type="Gene3D" id="1.10.510.10">
    <property type="entry name" value="Transferase(Phosphotransferase) domain 1"/>
    <property type="match status" value="1"/>
</dbReference>
<sequence length="456" mass="48134">MAFEDQLVNGRYRIAGEVGRGATSVVWRAVDERLDRIVAIKQLDSPWGPAHGADVCDPAIQEARLGSRIDHPYAIGVHDVFEESGSMYLVLEYLPSRSLTELLVAQGPLPPREVARLGRRIASALAAAHAKGVVHGDVSPNNVLVTGDGIAKITDFGYSRAVGDEPADRVVGVVGTPAYVAPEVAAGYAGGCPSDVFSLGATLYTALEGCPPFGASIRTTSILRRIVSGRLTPPHHEGPLADIILRMLDHDPAARPAMPEVVDLLRAVMTAPDRPVAAPPRRHRRVAAVAAASLVVAGSLVWAGTAGEPQTRGTAEVPPAVAVPAPLSSVTAAPPVVATSSRAVPVPKPMQEIRQAGCSARFDITNVWNDGAQVLVTVHNDRPTRLSGWVVSWKLPAENDIRQLWSGALSRQGPTVAVRDLGWNALLEPDASASFGFILDVPSGTPGRPQLTCRQT</sequence>
<evidence type="ECO:0000313" key="10">
    <source>
        <dbReference type="EMBL" id="MEQ0558503.1"/>
    </source>
</evidence>
<feature type="binding site" evidence="7">
    <location>
        <position position="41"/>
    </location>
    <ligand>
        <name>ATP</name>
        <dbReference type="ChEBI" id="CHEBI:30616"/>
    </ligand>
</feature>
<accession>A0ABV0LAI2</accession>
<dbReference type="EC" id="2.7.11.1" evidence="1"/>
<dbReference type="InterPro" id="IPR008965">
    <property type="entry name" value="CBM2/CBM3_carb-bd_dom_sf"/>
</dbReference>
<dbReference type="PROSITE" id="PS00109">
    <property type="entry name" value="PROTEIN_KINASE_TYR"/>
    <property type="match status" value="1"/>
</dbReference>
<dbReference type="RefSeq" id="WP_348947897.1">
    <property type="nucleotide sequence ID" value="NZ_JBDZYD010000002.1"/>
</dbReference>
<feature type="domain" description="CBM2" evidence="9">
    <location>
        <begin position="351"/>
        <end position="456"/>
    </location>
</feature>
<dbReference type="Proteomes" id="UP001440984">
    <property type="component" value="Unassembled WGS sequence"/>
</dbReference>
<feature type="domain" description="Protein kinase" evidence="8">
    <location>
        <begin position="12"/>
        <end position="269"/>
    </location>
</feature>
<evidence type="ECO:0000256" key="7">
    <source>
        <dbReference type="PROSITE-ProRule" id="PRU10141"/>
    </source>
</evidence>
<proteinExistence type="predicted"/>
<dbReference type="SUPFAM" id="SSF56112">
    <property type="entry name" value="Protein kinase-like (PK-like)"/>
    <property type="match status" value="1"/>
</dbReference>
<organism evidence="10 11">
    <name type="scientific">Amycolatopsis melonis</name>
    <dbReference type="NCBI Taxonomy" id="3156488"/>
    <lineage>
        <taxon>Bacteria</taxon>
        <taxon>Bacillati</taxon>
        <taxon>Actinomycetota</taxon>
        <taxon>Actinomycetes</taxon>
        <taxon>Pseudonocardiales</taxon>
        <taxon>Pseudonocardiaceae</taxon>
        <taxon>Amycolatopsis</taxon>
    </lineage>
</organism>
<evidence type="ECO:0000256" key="3">
    <source>
        <dbReference type="ARBA" id="ARBA00022679"/>
    </source>
</evidence>
<dbReference type="EMBL" id="JBDZYD010000002">
    <property type="protein sequence ID" value="MEQ0558503.1"/>
    <property type="molecule type" value="Genomic_DNA"/>
</dbReference>
<dbReference type="PANTHER" id="PTHR43289">
    <property type="entry name" value="MITOGEN-ACTIVATED PROTEIN KINASE KINASE KINASE 20-RELATED"/>
    <property type="match status" value="1"/>
</dbReference>
<evidence type="ECO:0000259" key="9">
    <source>
        <dbReference type="PROSITE" id="PS51173"/>
    </source>
</evidence>
<dbReference type="Pfam" id="PF00069">
    <property type="entry name" value="Pkinase"/>
    <property type="match status" value="1"/>
</dbReference>
<reference evidence="10 11" key="1">
    <citation type="submission" date="2024-05" db="EMBL/GenBank/DDBJ databases">
        <authorList>
            <person name="Zhao H."/>
            <person name="Xu Y."/>
            <person name="Lin S."/>
            <person name="Spain J.C."/>
            <person name="Zhou N.-Y."/>
        </authorList>
    </citation>
    <scope>NUCLEOTIDE SEQUENCE [LARGE SCALE GENOMIC DNA]</scope>
    <source>
        <strain evidence="10 11">NEAU-NG30</strain>
    </source>
</reference>
<keyword evidence="5 10" id="KW-0418">Kinase</keyword>
<evidence type="ECO:0000256" key="1">
    <source>
        <dbReference type="ARBA" id="ARBA00012513"/>
    </source>
</evidence>
<dbReference type="InterPro" id="IPR001919">
    <property type="entry name" value="CBD2"/>
</dbReference>
<keyword evidence="3" id="KW-0808">Transferase</keyword>